<dbReference type="Proteomes" id="UP000780801">
    <property type="component" value="Unassembled WGS sequence"/>
</dbReference>
<feature type="non-terminal residue" evidence="3">
    <location>
        <position position="328"/>
    </location>
</feature>
<keyword evidence="1" id="KW-0175">Coiled coil</keyword>
<reference evidence="3" key="1">
    <citation type="journal article" date="2020" name="Fungal Divers.">
        <title>Resolving the Mortierellaceae phylogeny through synthesis of multi-gene phylogenetics and phylogenomics.</title>
        <authorList>
            <person name="Vandepol N."/>
            <person name="Liber J."/>
            <person name="Desiro A."/>
            <person name="Na H."/>
            <person name="Kennedy M."/>
            <person name="Barry K."/>
            <person name="Grigoriev I.V."/>
            <person name="Miller A.N."/>
            <person name="O'Donnell K."/>
            <person name="Stajich J.E."/>
            <person name="Bonito G."/>
        </authorList>
    </citation>
    <scope>NUCLEOTIDE SEQUENCE</scope>
    <source>
        <strain evidence="3">KOD1015</strain>
    </source>
</reference>
<name>A0A9P6K941_9FUNG</name>
<dbReference type="GO" id="GO:0005886">
    <property type="term" value="C:plasma membrane"/>
    <property type="evidence" value="ECO:0007669"/>
    <property type="project" value="TreeGrafter"/>
</dbReference>
<dbReference type="SUPFAM" id="SSF48097">
    <property type="entry name" value="Regulator of G-protein signaling, RGS"/>
    <property type="match status" value="1"/>
</dbReference>
<feature type="region of interest" description="Disordered" evidence="2">
    <location>
        <begin position="174"/>
        <end position="233"/>
    </location>
</feature>
<evidence type="ECO:0000313" key="3">
    <source>
        <dbReference type="EMBL" id="KAF9553328.1"/>
    </source>
</evidence>
<sequence>MSSSNNNTSVPSTQPHPALDNQIFTDTEIMPEPTPLHPQQQQSTTGMPAVVPYATEPASISKIAIPSDPIPFTPSTLVESTPLPGEMRIAQTALEPAVLTPAPGMAPKAGQEGGVPLSQRKPSTQMNMTLTPAAAATATTATTRLTGSRLSGVSVQDEDPEAIFRLDQLYHAVPAPSKTSPGLSKGKGSIGSNKQRQLNKQQQQQQQLQPQPQPQQDQQASQAMDLTYSSSSENPRYQHLPTLWQILNRKTLPPVCLFNFYLYMRDCEQSAEEVDFWLDVTAHELLWKLYVRATRRRAALLAAERAERAEKEEEAAAARLEAEKWKSQ</sequence>
<proteinExistence type="predicted"/>
<feature type="compositionally biased region" description="Polar residues" evidence="2">
    <location>
        <begin position="37"/>
        <end position="46"/>
    </location>
</feature>
<dbReference type="InterPro" id="IPR036305">
    <property type="entry name" value="RGS_sf"/>
</dbReference>
<comment type="caution">
    <text evidence="3">The sequence shown here is derived from an EMBL/GenBank/DDBJ whole genome shotgun (WGS) entry which is preliminary data.</text>
</comment>
<dbReference type="OrthoDB" id="5876363at2759"/>
<dbReference type="PANTHER" id="PTHR13155">
    <property type="entry name" value="A-KINASE ANCHOR PROTEINS"/>
    <property type="match status" value="1"/>
</dbReference>
<keyword evidence="4" id="KW-1185">Reference proteome</keyword>
<protein>
    <submittedName>
        <fullName evidence="3">Bud site selection protein, Revert to axial protein 1</fullName>
    </submittedName>
</protein>
<gene>
    <name evidence="3" type="primary">RAX1_2</name>
    <name evidence="3" type="ORF">BGW38_009406</name>
</gene>
<dbReference type="EMBL" id="JAABOA010006900">
    <property type="protein sequence ID" value="KAF9553328.1"/>
    <property type="molecule type" value="Genomic_DNA"/>
</dbReference>
<feature type="compositionally biased region" description="Low complexity" evidence="2">
    <location>
        <begin position="195"/>
        <end position="222"/>
    </location>
</feature>
<evidence type="ECO:0000256" key="1">
    <source>
        <dbReference type="SAM" id="Coils"/>
    </source>
</evidence>
<evidence type="ECO:0000256" key="2">
    <source>
        <dbReference type="SAM" id="MobiDB-lite"/>
    </source>
</evidence>
<evidence type="ECO:0000313" key="4">
    <source>
        <dbReference type="Proteomes" id="UP000780801"/>
    </source>
</evidence>
<feature type="coiled-coil region" evidence="1">
    <location>
        <begin position="301"/>
        <end position="328"/>
    </location>
</feature>
<feature type="region of interest" description="Disordered" evidence="2">
    <location>
        <begin position="1"/>
        <end position="52"/>
    </location>
</feature>
<dbReference type="GO" id="GO:0008104">
    <property type="term" value="P:intracellular protein localization"/>
    <property type="evidence" value="ECO:0007669"/>
    <property type="project" value="TreeGrafter"/>
</dbReference>
<dbReference type="InterPro" id="IPR052246">
    <property type="entry name" value="Cell_Polariz_PKAAnc"/>
</dbReference>
<organism evidence="3 4">
    <name type="scientific">Lunasporangiospora selenospora</name>
    <dbReference type="NCBI Taxonomy" id="979761"/>
    <lineage>
        <taxon>Eukaryota</taxon>
        <taxon>Fungi</taxon>
        <taxon>Fungi incertae sedis</taxon>
        <taxon>Mucoromycota</taxon>
        <taxon>Mortierellomycotina</taxon>
        <taxon>Mortierellomycetes</taxon>
        <taxon>Mortierellales</taxon>
        <taxon>Mortierellaceae</taxon>
        <taxon>Lunasporangiospora</taxon>
    </lineage>
</organism>
<dbReference type="AlphaFoldDB" id="A0A9P6K941"/>
<dbReference type="PANTHER" id="PTHR13155:SF1">
    <property type="entry name" value="A-KINASE ANCHOR PROTEIN 10, MITOCHONDRIAL"/>
    <property type="match status" value="1"/>
</dbReference>
<accession>A0A9P6K941</accession>